<dbReference type="InterPro" id="IPR040602">
    <property type="entry name" value="Cucumopine_C"/>
</dbReference>
<dbReference type="OrthoDB" id="1971562at2"/>
<accession>A0A0A3Z3L2</accession>
<evidence type="ECO:0000313" key="3">
    <source>
        <dbReference type="Proteomes" id="UP000030351"/>
    </source>
</evidence>
<evidence type="ECO:0000259" key="1">
    <source>
        <dbReference type="Pfam" id="PF18631"/>
    </source>
</evidence>
<dbReference type="RefSeq" id="WP_034894222.1">
    <property type="nucleotide sequence ID" value="NZ_JRUQ01000041.1"/>
</dbReference>
<sequence length="319" mass="36288">MGRLIDISWPGLGVTVVAELNDERNPELCEEFWQHLPFKILQAHPVVSGASMYAWTPIVSSAPVHHREMITDCPVGRLRYSQSTGNKMSIQYGVGLEPLAQPVLGQVLEEYCHLLPDVGKAVWNNLFWQKDLIFVEVSAHDKAAPAGELKKVKATTDTAQCFLDAAERFLLTEPEDLRNIRLGRVESTGTYGQYFTAWDFANGMLRDYIMYTLYPLLTLSKTLSVSDFSKTLNEFDVPYSSYLGVSGLYQLEEYAGMLRTAIAAAETKEEIQELLRAFIKYGNRLCAWSYQYFPWYLGMFYNRQLGGQEFPGRWNAEKV</sequence>
<evidence type="ECO:0000313" key="2">
    <source>
        <dbReference type="EMBL" id="KGT92221.1"/>
    </source>
</evidence>
<dbReference type="STRING" id="371042.NG99_14465"/>
<feature type="domain" description="Cucumopine synthase C-terminal helical bundle" evidence="1">
    <location>
        <begin position="166"/>
        <end position="291"/>
    </location>
</feature>
<organism evidence="2 3">
    <name type="scientific">Erwinia typographi</name>
    <dbReference type="NCBI Taxonomy" id="371042"/>
    <lineage>
        <taxon>Bacteria</taxon>
        <taxon>Pseudomonadati</taxon>
        <taxon>Pseudomonadota</taxon>
        <taxon>Gammaproteobacteria</taxon>
        <taxon>Enterobacterales</taxon>
        <taxon>Erwiniaceae</taxon>
        <taxon>Erwinia</taxon>
    </lineage>
</organism>
<dbReference type="Proteomes" id="UP000030351">
    <property type="component" value="Unassembled WGS sequence"/>
</dbReference>
<gene>
    <name evidence="2" type="ORF">NG99_14465</name>
</gene>
<dbReference type="AlphaFoldDB" id="A0A0A3Z3L2"/>
<dbReference type="EMBL" id="JRUQ01000041">
    <property type="protein sequence ID" value="KGT92221.1"/>
    <property type="molecule type" value="Genomic_DNA"/>
</dbReference>
<dbReference type="Pfam" id="PF18631">
    <property type="entry name" value="Cucumopine_C"/>
    <property type="match status" value="1"/>
</dbReference>
<comment type="caution">
    <text evidence="2">The sequence shown here is derived from an EMBL/GenBank/DDBJ whole genome shotgun (WGS) entry which is preliminary data.</text>
</comment>
<dbReference type="eggNOG" id="ENOG503315Y">
    <property type="taxonomic scope" value="Bacteria"/>
</dbReference>
<proteinExistence type="predicted"/>
<keyword evidence="3" id="KW-1185">Reference proteome</keyword>
<name>A0A0A3Z3L2_9GAMM</name>
<reference evidence="2 3" key="1">
    <citation type="submission" date="2014-10" db="EMBL/GenBank/DDBJ databases">
        <title>Genome sequence of Erwinia typographi M043b.</title>
        <authorList>
            <person name="Chan K.-G."/>
            <person name="Tan W.-S."/>
        </authorList>
    </citation>
    <scope>NUCLEOTIDE SEQUENCE [LARGE SCALE GENOMIC DNA]</scope>
    <source>
        <strain evidence="2 3">M043b</strain>
    </source>
</reference>
<dbReference type="Gene3D" id="2.40.100.20">
    <property type="match status" value="1"/>
</dbReference>
<protein>
    <recommendedName>
        <fullName evidence="1">Cucumopine synthase C-terminal helical bundle domain-containing protein</fullName>
    </recommendedName>
</protein>